<evidence type="ECO:0000256" key="5">
    <source>
        <dbReference type="SAM" id="MobiDB-lite"/>
    </source>
</evidence>
<dbReference type="InterPro" id="IPR009012">
    <property type="entry name" value="GrpE_head"/>
</dbReference>
<comment type="subcellular location">
    <subcellularLocation>
        <location evidence="3">Cytoplasm</location>
    </subcellularLocation>
</comment>
<dbReference type="AlphaFoldDB" id="A0A0L8V539"/>
<dbReference type="GO" id="GO:0051082">
    <property type="term" value="F:unfolded protein binding"/>
    <property type="evidence" value="ECO:0007669"/>
    <property type="project" value="TreeGrafter"/>
</dbReference>
<dbReference type="CDD" id="cd00446">
    <property type="entry name" value="GrpE"/>
    <property type="match status" value="1"/>
</dbReference>
<comment type="subunit">
    <text evidence="3">Homodimer.</text>
</comment>
<comment type="caution">
    <text evidence="6">The sequence shown here is derived from an EMBL/GenBank/DDBJ whole genome shotgun (WGS) entry which is preliminary data.</text>
</comment>
<keyword evidence="2 3" id="KW-0143">Chaperone</keyword>
<dbReference type="GO" id="GO:0042803">
    <property type="term" value="F:protein homodimerization activity"/>
    <property type="evidence" value="ECO:0007669"/>
    <property type="project" value="InterPro"/>
</dbReference>
<comment type="similarity">
    <text evidence="1 3 4">Belongs to the GrpE family.</text>
</comment>
<dbReference type="GO" id="GO:0005737">
    <property type="term" value="C:cytoplasm"/>
    <property type="evidence" value="ECO:0007669"/>
    <property type="project" value="UniProtKB-SubCell"/>
</dbReference>
<dbReference type="GO" id="GO:0051087">
    <property type="term" value="F:protein-folding chaperone binding"/>
    <property type="evidence" value="ECO:0007669"/>
    <property type="project" value="InterPro"/>
</dbReference>
<dbReference type="Proteomes" id="UP000036958">
    <property type="component" value="Unassembled WGS sequence"/>
</dbReference>
<protein>
    <recommendedName>
        <fullName evidence="3">Protein GrpE</fullName>
    </recommendedName>
    <alternativeName>
        <fullName evidence="3">HSP-70 cofactor</fullName>
    </alternativeName>
</protein>
<evidence type="ECO:0000256" key="2">
    <source>
        <dbReference type="ARBA" id="ARBA00023186"/>
    </source>
</evidence>
<evidence type="ECO:0000313" key="6">
    <source>
        <dbReference type="EMBL" id="KOH43478.1"/>
    </source>
</evidence>
<dbReference type="RefSeq" id="WP_053186545.1">
    <property type="nucleotide sequence ID" value="NZ_LGIA01000186.1"/>
</dbReference>
<dbReference type="PANTHER" id="PTHR21237">
    <property type="entry name" value="GRPE PROTEIN"/>
    <property type="match status" value="1"/>
</dbReference>
<feature type="region of interest" description="Disordered" evidence="5">
    <location>
        <begin position="1"/>
        <end position="56"/>
    </location>
</feature>
<keyword evidence="3" id="KW-0963">Cytoplasm</keyword>
<gene>
    <name evidence="3" type="primary">grpE</name>
    <name evidence="6" type="ORF">NC99_37100</name>
</gene>
<proteinExistence type="inferred from homology"/>
<dbReference type="InterPro" id="IPR013805">
    <property type="entry name" value="GrpE_CC"/>
</dbReference>
<dbReference type="HAMAP" id="MF_01151">
    <property type="entry name" value="GrpE"/>
    <property type="match status" value="1"/>
</dbReference>
<organism evidence="6 7">
    <name type="scientific">Sunxiuqinia dokdonensis</name>
    <dbReference type="NCBI Taxonomy" id="1409788"/>
    <lineage>
        <taxon>Bacteria</taxon>
        <taxon>Pseudomonadati</taxon>
        <taxon>Bacteroidota</taxon>
        <taxon>Bacteroidia</taxon>
        <taxon>Marinilabiliales</taxon>
        <taxon>Prolixibacteraceae</taxon>
        <taxon>Sunxiuqinia</taxon>
    </lineage>
</organism>
<keyword evidence="7" id="KW-1185">Reference proteome</keyword>
<dbReference type="OrthoDB" id="9812586at2"/>
<dbReference type="EMBL" id="LGIA01000186">
    <property type="protein sequence ID" value="KOH43478.1"/>
    <property type="molecule type" value="Genomic_DNA"/>
</dbReference>
<accession>A0A0L8V539</accession>
<dbReference type="GO" id="GO:0000774">
    <property type="term" value="F:adenyl-nucleotide exchange factor activity"/>
    <property type="evidence" value="ECO:0007669"/>
    <property type="project" value="InterPro"/>
</dbReference>
<dbReference type="Gene3D" id="2.30.22.10">
    <property type="entry name" value="Head domain of nucleotide exchange factor GrpE"/>
    <property type="match status" value="1"/>
</dbReference>
<reference evidence="7" key="1">
    <citation type="submission" date="2015-07" db="EMBL/GenBank/DDBJ databases">
        <title>Genome sequencing of Sunxiuqinia dokdonensis strain SK.</title>
        <authorList>
            <person name="Ahn S."/>
            <person name="Kim B.-C."/>
        </authorList>
    </citation>
    <scope>NUCLEOTIDE SEQUENCE [LARGE SCALE GENOMIC DNA]</scope>
    <source>
        <strain evidence="7">SK</strain>
    </source>
</reference>
<dbReference type="PANTHER" id="PTHR21237:SF23">
    <property type="entry name" value="GRPE PROTEIN HOMOLOG, MITOCHONDRIAL"/>
    <property type="match status" value="1"/>
</dbReference>
<dbReference type="GO" id="GO:0006457">
    <property type="term" value="P:protein folding"/>
    <property type="evidence" value="ECO:0007669"/>
    <property type="project" value="InterPro"/>
</dbReference>
<sequence>MAEEKIKNEQEQASETELKENAAQKQQDKTAEKDTDTKKAKAKKENKKSKQEENTEKIEALGNELLELKDKHIRLQAEFDNYRKRTMKEKMELIKSGGEGVIVNILPVIDDFERALMAFSNMKDDDPLKQGINLIYSKFKEFLKQNGISEIEAKEKDFDTDLHEAVTKIPAPKEELKGKVVDVIQKGYLMNDKVIRFSKVVIGE</sequence>
<dbReference type="SUPFAM" id="SSF58014">
    <property type="entry name" value="Coiled-coil domain of nucleotide exchange factor GrpE"/>
    <property type="match status" value="1"/>
</dbReference>
<dbReference type="SUPFAM" id="SSF51064">
    <property type="entry name" value="Head domain of nucleotide exchange factor GrpE"/>
    <property type="match status" value="1"/>
</dbReference>
<dbReference type="STRING" id="1409788.NC99_37100"/>
<evidence type="ECO:0000256" key="4">
    <source>
        <dbReference type="RuleBase" id="RU004478"/>
    </source>
</evidence>
<evidence type="ECO:0000256" key="1">
    <source>
        <dbReference type="ARBA" id="ARBA00009054"/>
    </source>
</evidence>
<feature type="compositionally biased region" description="Basic and acidic residues" evidence="5">
    <location>
        <begin position="1"/>
        <end position="39"/>
    </location>
</feature>
<dbReference type="Pfam" id="PF01025">
    <property type="entry name" value="GrpE"/>
    <property type="match status" value="1"/>
</dbReference>
<evidence type="ECO:0000313" key="7">
    <source>
        <dbReference type="Proteomes" id="UP000036958"/>
    </source>
</evidence>
<dbReference type="PATRIC" id="fig|1409788.3.peg.3798"/>
<comment type="function">
    <text evidence="3">Participates actively in the response to hyperosmotic and heat shock by preventing the aggregation of stress-denatured proteins, in association with DnaK and GrpE. It is the nucleotide exchange factor for DnaK and may function as a thermosensor. Unfolded proteins bind initially to DnaJ; upon interaction with the DnaJ-bound protein, DnaK hydrolyzes its bound ATP, resulting in the formation of a stable complex. GrpE releases ADP from DnaK; ATP binding to DnaK triggers the release of the substrate protein, thus completing the reaction cycle. Several rounds of ATP-dependent interactions between DnaJ, DnaK and GrpE are required for fully efficient folding.</text>
</comment>
<evidence type="ECO:0000256" key="3">
    <source>
        <dbReference type="HAMAP-Rule" id="MF_01151"/>
    </source>
</evidence>
<name>A0A0L8V539_9BACT</name>
<dbReference type="InterPro" id="IPR000740">
    <property type="entry name" value="GrpE"/>
</dbReference>
<dbReference type="Gene3D" id="3.90.20.20">
    <property type="match status" value="1"/>
</dbReference>
<keyword evidence="3" id="KW-0346">Stress response</keyword>
<dbReference type="PRINTS" id="PR00773">
    <property type="entry name" value="GRPEPROTEIN"/>
</dbReference>